<keyword evidence="3" id="KW-1185">Reference proteome</keyword>
<proteinExistence type="predicted"/>
<accession>A0A164N885</accession>
<organism evidence="2 3">
    <name type="scientific">Sistotremastrum niveocremeum HHB9708</name>
    <dbReference type="NCBI Taxonomy" id="1314777"/>
    <lineage>
        <taxon>Eukaryota</taxon>
        <taxon>Fungi</taxon>
        <taxon>Dikarya</taxon>
        <taxon>Basidiomycota</taxon>
        <taxon>Agaricomycotina</taxon>
        <taxon>Agaricomycetes</taxon>
        <taxon>Sistotremastrales</taxon>
        <taxon>Sistotremastraceae</taxon>
        <taxon>Sertulicium</taxon>
        <taxon>Sertulicium niveocremeum</taxon>
    </lineage>
</organism>
<feature type="compositionally biased region" description="Basic and acidic residues" evidence="1">
    <location>
        <begin position="36"/>
        <end position="46"/>
    </location>
</feature>
<dbReference type="AlphaFoldDB" id="A0A164N885"/>
<evidence type="ECO:0000313" key="2">
    <source>
        <dbReference type="EMBL" id="KZS87447.1"/>
    </source>
</evidence>
<protein>
    <submittedName>
        <fullName evidence="2">Uncharacterized protein</fullName>
    </submittedName>
</protein>
<dbReference type="OrthoDB" id="3212973at2759"/>
<name>A0A164N885_9AGAM</name>
<reference evidence="2 3" key="1">
    <citation type="journal article" date="2016" name="Mol. Biol. Evol.">
        <title>Comparative Genomics of Early-Diverging Mushroom-Forming Fungi Provides Insights into the Origins of Lignocellulose Decay Capabilities.</title>
        <authorList>
            <person name="Nagy L.G."/>
            <person name="Riley R."/>
            <person name="Tritt A."/>
            <person name="Adam C."/>
            <person name="Daum C."/>
            <person name="Floudas D."/>
            <person name="Sun H."/>
            <person name="Yadav J.S."/>
            <person name="Pangilinan J."/>
            <person name="Larsson K.H."/>
            <person name="Matsuura K."/>
            <person name="Barry K."/>
            <person name="Labutti K."/>
            <person name="Kuo R."/>
            <person name="Ohm R.A."/>
            <person name="Bhattacharya S.S."/>
            <person name="Shirouzu T."/>
            <person name="Yoshinaga Y."/>
            <person name="Martin F.M."/>
            <person name="Grigoriev I.V."/>
            <person name="Hibbett D.S."/>
        </authorList>
    </citation>
    <scope>NUCLEOTIDE SEQUENCE [LARGE SCALE GENOMIC DNA]</scope>
    <source>
        <strain evidence="2 3">HHB9708</strain>
    </source>
</reference>
<gene>
    <name evidence="2" type="ORF">SISNIDRAFT_301672</name>
</gene>
<dbReference type="Proteomes" id="UP000076722">
    <property type="component" value="Unassembled WGS sequence"/>
</dbReference>
<feature type="region of interest" description="Disordered" evidence="1">
    <location>
        <begin position="1"/>
        <end position="69"/>
    </location>
</feature>
<dbReference type="EMBL" id="KV419449">
    <property type="protein sequence ID" value="KZS87447.1"/>
    <property type="molecule type" value="Genomic_DNA"/>
</dbReference>
<evidence type="ECO:0000256" key="1">
    <source>
        <dbReference type="SAM" id="MobiDB-lite"/>
    </source>
</evidence>
<evidence type="ECO:0000313" key="3">
    <source>
        <dbReference type="Proteomes" id="UP000076722"/>
    </source>
</evidence>
<sequence length="135" mass="14966">MPHAKLRSAREDNRYPFSKAPFNIKASTLQSESDPDLEKIDEKTEDVQPTSPHPHSARQPTPPPQNLSWLPYGGSYSLPTMPNFAKLRGWKIPRKNYSDVLTAPSEIPGLDLMLAISMTTAFASLTDNTDVLTGD</sequence>